<proteinExistence type="inferred from homology"/>
<organism evidence="17 18">
    <name type="scientific">Lepisosteus oculatus</name>
    <name type="common">Spotted gar</name>
    <dbReference type="NCBI Taxonomy" id="7918"/>
    <lineage>
        <taxon>Eukaryota</taxon>
        <taxon>Metazoa</taxon>
        <taxon>Chordata</taxon>
        <taxon>Craniata</taxon>
        <taxon>Vertebrata</taxon>
        <taxon>Euteleostomi</taxon>
        <taxon>Actinopterygii</taxon>
        <taxon>Neopterygii</taxon>
        <taxon>Holostei</taxon>
        <taxon>Semionotiformes</taxon>
        <taxon>Lepisosteidae</taxon>
        <taxon>Lepisosteus</taxon>
    </lineage>
</organism>
<evidence type="ECO:0000256" key="13">
    <source>
        <dbReference type="ARBA" id="ARBA00049366"/>
    </source>
</evidence>
<feature type="binding site" evidence="15">
    <location>
        <begin position="215"/>
        <end position="218"/>
    </location>
    <ligand>
        <name>substrate</name>
    </ligand>
</feature>
<dbReference type="GO" id="GO:0004067">
    <property type="term" value="F:asparaginase activity"/>
    <property type="evidence" value="ECO:0007669"/>
    <property type="project" value="UniProtKB-EC"/>
</dbReference>
<evidence type="ECO:0000256" key="6">
    <source>
        <dbReference type="ARBA" id="ARBA00022670"/>
    </source>
</evidence>
<dbReference type="AlphaFoldDB" id="W5NK76"/>
<evidence type="ECO:0000256" key="1">
    <source>
        <dbReference type="ARBA" id="ARBA00000306"/>
    </source>
</evidence>
<dbReference type="EC" id="3.5.1.1" evidence="4"/>
<dbReference type="GO" id="GO:0006508">
    <property type="term" value="P:proteolysis"/>
    <property type="evidence" value="ECO:0007669"/>
    <property type="project" value="UniProtKB-KW"/>
</dbReference>
<evidence type="ECO:0000256" key="12">
    <source>
        <dbReference type="ARBA" id="ARBA00030667"/>
    </source>
</evidence>
<evidence type="ECO:0000256" key="8">
    <source>
        <dbReference type="ARBA" id="ARBA00022813"/>
    </source>
</evidence>
<dbReference type="Ensembl" id="ENSLOCT00000021071.1">
    <property type="protein sequence ID" value="ENSLOCP00000021035.1"/>
    <property type="gene ID" value="ENSLOCG00000017017.1"/>
</dbReference>
<dbReference type="GeneTree" id="ENSGT00950000183045"/>
<dbReference type="InParanoid" id="W5NK76"/>
<evidence type="ECO:0000256" key="10">
    <source>
        <dbReference type="ARBA" id="ARBA00029780"/>
    </source>
</evidence>
<dbReference type="GO" id="GO:0033345">
    <property type="term" value="P:L-asparagine catabolic process via L-aspartate"/>
    <property type="evidence" value="ECO:0000318"/>
    <property type="project" value="GO_Central"/>
</dbReference>
<sequence>VVLHTILWRWGRQQRKMKPVIVVHGGAWAIPDAMSGASVRGVKAAAWEGFSVLKQGGSCLDAVEQAVRVMEDDPVFDAGHGAVLNADCEVELDAIIMDGETLAAGAVSSIRNISNPVTLARSVMEKTDHVMLTDRGADRFANSLGMPRVSTEALVTEDERRKWEHYQKYAKGVKDLFNSQWVQGHDTVGAVALDCRGNVACATSTGGIRNKMVGRVGDSPIIGSGGYADNFSGAASCTGHGESIMKVTLARLILFHMEQGKPAKQAAKISLQYMGERVQGGGGCIVVSRNGDWAAEFTTERMAWAAIKDDVMSHGLNPKEVFSEQLTE</sequence>
<feature type="active site" description="Nucleophile" evidence="14">
    <location>
        <position position="187"/>
    </location>
</feature>
<dbReference type="eggNOG" id="KOG1592">
    <property type="taxonomic scope" value="Eukaryota"/>
</dbReference>
<dbReference type="InterPro" id="IPR000246">
    <property type="entry name" value="Peptidase_T2"/>
</dbReference>
<protein>
    <recommendedName>
        <fullName evidence="5">Isoaspartyl peptidase/L-asparaginase</fullName>
        <ecNumber evidence="3">3.4.19.5</ecNumber>
        <ecNumber evidence="4">3.5.1.1</ecNumber>
    </recommendedName>
    <alternativeName>
        <fullName evidence="9">Asparaginase-like protein 1</fullName>
    </alternativeName>
    <alternativeName>
        <fullName evidence="12">Beta-aspartyl-peptidase</fullName>
    </alternativeName>
    <alternativeName>
        <fullName evidence="10">Isoaspartyl dipeptidase</fullName>
    </alternativeName>
    <alternativeName>
        <fullName evidence="11">L-asparagine amidohydrolase</fullName>
    </alternativeName>
</protein>
<comment type="similarity">
    <text evidence="2">Belongs to the Ntn-hydrolase family.</text>
</comment>
<dbReference type="PANTHER" id="PTHR10188">
    <property type="entry name" value="L-ASPARAGINASE"/>
    <property type="match status" value="1"/>
</dbReference>
<reference evidence="17" key="2">
    <citation type="submission" date="2025-08" db="UniProtKB">
        <authorList>
            <consortium name="Ensembl"/>
        </authorList>
    </citation>
    <scope>IDENTIFICATION</scope>
</reference>
<feature type="binding site" evidence="15">
    <location>
        <begin position="238"/>
        <end position="241"/>
    </location>
    <ligand>
        <name>substrate</name>
    </ligand>
</feature>
<evidence type="ECO:0000256" key="4">
    <source>
        <dbReference type="ARBA" id="ARBA00012920"/>
    </source>
</evidence>
<evidence type="ECO:0000313" key="17">
    <source>
        <dbReference type="Ensembl" id="ENSLOCP00000021035.1"/>
    </source>
</evidence>
<evidence type="ECO:0000256" key="2">
    <source>
        <dbReference type="ARBA" id="ARBA00010872"/>
    </source>
</evidence>
<accession>W5NK76</accession>
<evidence type="ECO:0000256" key="9">
    <source>
        <dbReference type="ARBA" id="ARBA00029701"/>
    </source>
</evidence>
<dbReference type="OMA" id="YTYDGGH"/>
<dbReference type="CDD" id="cd04702">
    <property type="entry name" value="ASRGL1_like"/>
    <property type="match status" value="1"/>
</dbReference>
<dbReference type="HOGENOM" id="CLU_021603_1_2_1"/>
<evidence type="ECO:0000256" key="5">
    <source>
        <dbReference type="ARBA" id="ARBA00022280"/>
    </source>
</evidence>
<dbReference type="GO" id="GO:0008798">
    <property type="term" value="F:beta-aspartyl-peptidase activity"/>
    <property type="evidence" value="ECO:0007669"/>
    <property type="project" value="UniProtKB-EC"/>
</dbReference>
<reference evidence="17" key="3">
    <citation type="submission" date="2025-09" db="UniProtKB">
        <authorList>
            <consortium name="Ensembl"/>
        </authorList>
    </citation>
    <scope>IDENTIFICATION</scope>
</reference>
<evidence type="ECO:0000313" key="18">
    <source>
        <dbReference type="Proteomes" id="UP000018468"/>
    </source>
</evidence>
<keyword evidence="18" id="KW-1185">Reference proteome</keyword>
<dbReference type="EC" id="3.4.19.5" evidence="3"/>
<dbReference type="GO" id="GO:0005737">
    <property type="term" value="C:cytoplasm"/>
    <property type="evidence" value="ECO:0000318"/>
    <property type="project" value="GO_Central"/>
</dbReference>
<keyword evidence="7" id="KW-0378">Hydrolase</keyword>
<dbReference type="Gene3D" id="3.60.20.30">
    <property type="entry name" value="(Glycosyl)asparaginase"/>
    <property type="match status" value="1"/>
</dbReference>
<comment type="catalytic activity">
    <reaction evidence="1">
        <text>Cleavage of a beta-linked Asp residue from the N-terminus of a polypeptide.</text>
        <dbReference type="EC" id="3.4.19.5"/>
    </reaction>
</comment>
<keyword evidence="6" id="KW-0645">Protease</keyword>
<evidence type="ECO:0000256" key="7">
    <source>
        <dbReference type="ARBA" id="ARBA00022801"/>
    </source>
</evidence>
<dbReference type="STRING" id="7918.ENSLOCP00000021035"/>
<dbReference type="InterPro" id="IPR033844">
    <property type="entry name" value="ASRGL1_meta"/>
</dbReference>
<dbReference type="FunFam" id="3.60.20.30:FF:000001">
    <property type="entry name" value="Isoaspartyl peptidase/L-asparaginase"/>
    <property type="match status" value="1"/>
</dbReference>
<keyword evidence="8" id="KW-0068">Autocatalytic cleavage</keyword>
<comment type="catalytic activity">
    <reaction evidence="13">
        <text>L-asparagine + H2O = L-aspartate + NH4(+)</text>
        <dbReference type="Rhea" id="RHEA:21016"/>
        <dbReference type="ChEBI" id="CHEBI:15377"/>
        <dbReference type="ChEBI" id="CHEBI:28938"/>
        <dbReference type="ChEBI" id="CHEBI:29991"/>
        <dbReference type="ChEBI" id="CHEBI:58048"/>
        <dbReference type="EC" id="3.5.1.1"/>
    </reaction>
</comment>
<evidence type="ECO:0000256" key="16">
    <source>
        <dbReference type="PIRSR" id="PIRSR600246-3"/>
    </source>
</evidence>
<feature type="site" description="Cleavage; by autolysis" evidence="16">
    <location>
        <begin position="186"/>
        <end position="187"/>
    </location>
</feature>
<evidence type="ECO:0000256" key="15">
    <source>
        <dbReference type="PIRSR" id="PIRSR600246-2"/>
    </source>
</evidence>
<evidence type="ECO:0000256" key="11">
    <source>
        <dbReference type="ARBA" id="ARBA00030414"/>
    </source>
</evidence>
<dbReference type="Pfam" id="PF01112">
    <property type="entry name" value="Asparaginase_2"/>
    <property type="match status" value="1"/>
</dbReference>
<dbReference type="SUPFAM" id="SSF56235">
    <property type="entry name" value="N-terminal nucleophile aminohydrolases (Ntn hydrolases)"/>
    <property type="match status" value="1"/>
</dbReference>
<evidence type="ECO:0000256" key="3">
    <source>
        <dbReference type="ARBA" id="ARBA00012879"/>
    </source>
</evidence>
<name>W5NK76_LEPOC</name>
<dbReference type="PANTHER" id="PTHR10188:SF35">
    <property type="entry name" value="ISOASPARTYL PEPTIDASE_L-ASPARAGINASE"/>
    <property type="match status" value="1"/>
</dbReference>
<dbReference type="InterPro" id="IPR029055">
    <property type="entry name" value="Ntn_hydrolases_N"/>
</dbReference>
<dbReference type="Proteomes" id="UP000018468">
    <property type="component" value="Linkage group LG16"/>
</dbReference>
<evidence type="ECO:0000256" key="14">
    <source>
        <dbReference type="PIRSR" id="PIRSR600246-1"/>
    </source>
</evidence>
<dbReference type="Bgee" id="ENSLOCG00000017017">
    <property type="expression patterns" value="Expressed in camera-type eye and 8 other cell types or tissues"/>
</dbReference>
<reference evidence="18" key="1">
    <citation type="submission" date="2011-12" db="EMBL/GenBank/DDBJ databases">
        <title>The Draft Genome of Lepisosteus oculatus.</title>
        <authorList>
            <consortium name="The Broad Institute Genome Assembly &amp; Analysis Group"/>
            <consortium name="Computational R&amp;D Group"/>
            <consortium name="and Sequencing Platform"/>
            <person name="Di Palma F."/>
            <person name="Alfoldi J."/>
            <person name="Johnson J."/>
            <person name="Berlin A."/>
            <person name="Gnerre S."/>
            <person name="Jaffe D."/>
            <person name="MacCallum I."/>
            <person name="Young S."/>
            <person name="Walker B.J."/>
            <person name="Lander E.S."/>
            <person name="Lindblad-Toh K."/>
        </authorList>
    </citation>
    <scope>NUCLEOTIDE SEQUENCE [LARGE SCALE GENOMIC DNA]</scope>
</reference>
<dbReference type="EMBL" id="AHAT01001808">
    <property type="status" value="NOT_ANNOTATED_CDS"/>
    <property type="molecule type" value="Genomic_DNA"/>
</dbReference>